<sequence length="395" mass="44477">MPHLPSVEFLQLTRCNELLLMSIMAYTAITVLWIGGFPEMISFPEGLLKNLTLIKDLYIHHCPKLKSLSKDVHDLPAIEKLVLLNCGEVESLMEGVRNLTSLKYYHVKECNHLTSLPDEGFQGLTSLQDLFIQHCGNLRSLGEGLQVRHLNSLVFLFVRDCPELAALPESLFNLTALKTLRLYELPKLASLSEEIGNLASLEELEIMDCPHVLSLPASLQKVTTLQSLIIDSCPTLERRCAKEEGEDWYKIAHVPVIVINGQCLQEVQTRSIWLPPDDNFVKLNFDGSYNPFTHDAGIRGIIRSSAGTLISAYSWKLVTDKALAAEIQALLKGVGVYIVDGLQNIIIEGDCLTLIDSLRRFGTLTWDVMVIWRKLILALTRIPRWEVRFCKGRET</sequence>
<protein>
    <submittedName>
        <fullName evidence="1">Uncharacterized protein</fullName>
    </submittedName>
</protein>
<organism evidence="1 2">
    <name type="scientific">Persea americana</name>
    <name type="common">Avocado</name>
    <dbReference type="NCBI Taxonomy" id="3435"/>
    <lineage>
        <taxon>Eukaryota</taxon>
        <taxon>Viridiplantae</taxon>
        <taxon>Streptophyta</taxon>
        <taxon>Embryophyta</taxon>
        <taxon>Tracheophyta</taxon>
        <taxon>Spermatophyta</taxon>
        <taxon>Magnoliopsida</taxon>
        <taxon>Magnoliidae</taxon>
        <taxon>Laurales</taxon>
        <taxon>Lauraceae</taxon>
        <taxon>Persea</taxon>
    </lineage>
</organism>
<evidence type="ECO:0000313" key="1">
    <source>
        <dbReference type="EMBL" id="KAJ8643409.1"/>
    </source>
</evidence>
<name>A0ACC2MDI8_PERAE</name>
<proteinExistence type="predicted"/>
<reference evidence="1 2" key="1">
    <citation type="journal article" date="2022" name="Hortic Res">
        <title>A haplotype resolved chromosomal level avocado genome allows analysis of novel avocado genes.</title>
        <authorList>
            <person name="Nath O."/>
            <person name="Fletcher S.J."/>
            <person name="Hayward A."/>
            <person name="Shaw L.M."/>
            <person name="Masouleh A.K."/>
            <person name="Furtado A."/>
            <person name="Henry R.J."/>
            <person name="Mitter N."/>
        </authorList>
    </citation>
    <scope>NUCLEOTIDE SEQUENCE [LARGE SCALE GENOMIC DNA]</scope>
    <source>
        <strain evidence="2">cv. Hass</strain>
    </source>
</reference>
<gene>
    <name evidence="1" type="ORF">MRB53_005157</name>
</gene>
<accession>A0ACC2MDI8</accession>
<keyword evidence="2" id="KW-1185">Reference proteome</keyword>
<comment type="caution">
    <text evidence="1">The sequence shown here is derived from an EMBL/GenBank/DDBJ whole genome shotgun (WGS) entry which is preliminary data.</text>
</comment>
<dbReference type="Proteomes" id="UP001234297">
    <property type="component" value="Chromosome 2"/>
</dbReference>
<evidence type="ECO:0000313" key="2">
    <source>
        <dbReference type="Proteomes" id="UP001234297"/>
    </source>
</evidence>
<dbReference type="EMBL" id="CM056810">
    <property type="protein sequence ID" value="KAJ8643409.1"/>
    <property type="molecule type" value="Genomic_DNA"/>
</dbReference>